<accession>A0A150GF94</accession>
<keyword evidence="10" id="KW-1185">Reference proteome</keyword>
<dbReference type="GO" id="GO:0005737">
    <property type="term" value="C:cytoplasm"/>
    <property type="evidence" value="ECO:0007669"/>
    <property type="project" value="TreeGrafter"/>
</dbReference>
<name>A0A150GF94_GONPE</name>
<reference evidence="10" key="1">
    <citation type="journal article" date="2016" name="Nat. Commun.">
        <title>The Gonium pectorale genome demonstrates co-option of cell cycle regulation during the evolution of multicellularity.</title>
        <authorList>
            <person name="Hanschen E.R."/>
            <person name="Marriage T.N."/>
            <person name="Ferris P.J."/>
            <person name="Hamaji T."/>
            <person name="Toyoda A."/>
            <person name="Fujiyama A."/>
            <person name="Neme R."/>
            <person name="Noguchi H."/>
            <person name="Minakuchi Y."/>
            <person name="Suzuki M."/>
            <person name="Kawai-Toyooka H."/>
            <person name="Smith D.R."/>
            <person name="Sparks H."/>
            <person name="Anderson J."/>
            <person name="Bakaric R."/>
            <person name="Luria V."/>
            <person name="Karger A."/>
            <person name="Kirschner M.W."/>
            <person name="Durand P.M."/>
            <person name="Michod R.E."/>
            <person name="Nozaki H."/>
            <person name="Olson B.J."/>
        </authorList>
    </citation>
    <scope>NUCLEOTIDE SEQUENCE [LARGE SCALE GENOMIC DNA]</scope>
    <source>
        <strain evidence="10">NIES-2863</strain>
    </source>
</reference>
<evidence type="ECO:0000256" key="5">
    <source>
        <dbReference type="ARBA" id="ARBA00022692"/>
    </source>
</evidence>
<evidence type="ECO:0000256" key="1">
    <source>
        <dbReference type="ARBA" id="ARBA00004167"/>
    </source>
</evidence>
<evidence type="ECO:0000256" key="7">
    <source>
        <dbReference type="ARBA" id="ARBA00023136"/>
    </source>
</evidence>
<comment type="similarity">
    <text evidence="2 8">Belongs to the glycosyltransferase 92 family.</text>
</comment>
<dbReference type="PANTHER" id="PTHR21461:SF69">
    <property type="entry name" value="GLYCOSYLTRANSFERASE FAMILY 92 PROTEIN"/>
    <property type="match status" value="1"/>
</dbReference>
<dbReference type="InterPro" id="IPR008166">
    <property type="entry name" value="Glyco_transf_92"/>
</dbReference>
<evidence type="ECO:0000256" key="8">
    <source>
        <dbReference type="RuleBase" id="RU366017"/>
    </source>
</evidence>
<evidence type="ECO:0000313" key="9">
    <source>
        <dbReference type="EMBL" id="KXZ48529.1"/>
    </source>
</evidence>
<dbReference type="GO" id="GO:0016757">
    <property type="term" value="F:glycosyltransferase activity"/>
    <property type="evidence" value="ECO:0007669"/>
    <property type="project" value="UniProtKB-UniRule"/>
</dbReference>
<dbReference type="Proteomes" id="UP000075714">
    <property type="component" value="Unassembled WGS sequence"/>
</dbReference>
<keyword evidence="3 8" id="KW-0328">Glycosyltransferase</keyword>
<protein>
    <recommendedName>
        <fullName evidence="8">Glycosyltransferase family 92 protein</fullName>
        <ecNumber evidence="8">2.4.1.-</ecNumber>
    </recommendedName>
</protein>
<evidence type="ECO:0000256" key="2">
    <source>
        <dbReference type="ARBA" id="ARBA00007647"/>
    </source>
</evidence>
<proteinExistence type="inferred from homology"/>
<evidence type="ECO:0000256" key="3">
    <source>
        <dbReference type="ARBA" id="ARBA00022676"/>
    </source>
</evidence>
<comment type="caution">
    <text evidence="9">The sequence shown here is derived from an EMBL/GenBank/DDBJ whole genome shotgun (WGS) entry which is preliminary data.</text>
</comment>
<keyword evidence="5" id="KW-0812">Transmembrane</keyword>
<evidence type="ECO:0000313" key="10">
    <source>
        <dbReference type="Proteomes" id="UP000075714"/>
    </source>
</evidence>
<comment type="subcellular location">
    <subcellularLocation>
        <location evidence="1">Membrane</location>
        <topology evidence="1">Single-pass membrane protein</topology>
    </subcellularLocation>
</comment>
<dbReference type="GO" id="GO:0016020">
    <property type="term" value="C:membrane"/>
    <property type="evidence" value="ECO:0007669"/>
    <property type="project" value="UniProtKB-SubCell"/>
</dbReference>
<keyword evidence="6" id="KW-1133">Transmembrane helix</keyword>
<dbReference type="OrthoDB" id="2526284at2759"/>
<dbReference type="PANTHER" id="PTHR21461">
    <property type="entry name" value="GLYCOSYLTRANSFERASE FAMILY 92 PROTEIN"/>
    <property type="match status" value="1"/>
</dbReference>
<dbReference type="EC" id="2.4.1.-" evidence="8"/>
<keyword evidence="7" id="KW-0472">Membrane</keyword>
<dbReference type="Pfam" id="PF01697">
    <property type="entry name" value="Glyco_transf_92"/>
    <property type="match status" value="1"/>
</dbReference>
<gene>
    <name evidence="9" type="ORF">GPECTOR_27g700</name>
</gene>
<organism evidence="9 10">
    <name type="scientific">Gonium pectorale</name>
    <name type="common">Green alga</name>
    <dbReference type="NCBI Taxonomy" id="33097"/>
    <lineage>
        <taxon>Eukaryota</taxon>
        <taxon>Viridiplantae</taxon>
        <taxon>Chlorophyta</taxon>
        <taxon>core chlorophytes</taxon>
        <taxon>Chlorophyceae</taxon>
        <taxon>CS clade</taxon>
        <taxon>Chlamydomonadales</taxon>
        <taxon>Volvocaceae</taxon>
        <taxon>Gonium</taxon>
    </lineage>
</organism>
<evidence type="ECO:0000256" key="6">
    <source>
        <dbReference type="ARBA" id="ARBA00022989"/>
    </source>
</evidence>
<dbReference type="STRING" id="33097.A0A150GF94"/>
<evidence type="ECO:0000256" key="4">
    <source>
        <dbReference type="ARBA" id="ARBA00022679"/>
    </source>
</evidence>
<dbReference type="EMBL" id="LSYV01000028">
    <property type="protein sequence ID" value="KXZ48529.1"/>
    <property type="molecule type" value="Genomic_DNA"/>
</dbReference>
<keyword evidence="4 8" id="KW-0808">Transferase</keyword>
<sequence length="169" mass="19679">MWVEYHLFAGVDHIYLFDHNSTRSMHDEVWDYVQDGRVQYTSFRSMPLRAPQIRYFAEGLQGRIYQTCFDWARDYFTWIAFIDLDEFLVVTDPKPITHPLVVYHYNGAVNEWRERVAHLGGGVSGFTRKNSQIYEQADAQSTLDCKRGAEAAKVMPRRPLPRPEACGAK</sequence>
<dbReference type="AlphaFoldDB" id="A0A150GF94"/>